<dbReference type="InterPro" id="IPR036388">
    <property type="entry name" value="WH-like_DNA-bd_sf"/>
</dbReference>
<dbReference type="PANTHER" id="PTHR43132:SF8">
    <property type="entry name" value="HTH-TYPE TRANSCRIPTIONAL REGULATOR KMTR"/>
    <property type="match status" value="1"/>
</dbReference>
<sequence>MQVTYRFGVSDLTSIGFTVSPMLHLLVGSRYPDAATSPLAARRWWRSVRGHVPAAAQPFLALANSSPWYVPEALAPPVALPEHRRPVSIDEELDMMRAYDDSRLELELETYAELGPIPRAVQALSEDDRAITRLADSAHALFKACMAADWPDMQRRLHDDVARRRAMLGSVGLGETLLGIHPGWRDPAALTLTLPCEPGETDCLLNGRGFLLAPTLFLSGKVVPVVGPRQKSLFGYTAATGAPVRPAAEDALVGLLGRGRAAALRHIAEGCTTGDLAFRMRVSAPTASVHAATLREAGLITTVRDGRRVLHATTSLGAALLDANPEPR</sequence>
<dbReference type="EMBL" id="BAAAQM010000004">
    <property type="protein sequence ID" value="GAA1957326.1"/>
    <property type="molecule type" value="Genomic_DNA"/>
</dbReference>
<name>A0ABN2QS84_9ACTN</name>
<keyword evidence="3" id="KW-0804">Transcription</keyword>
<evidence type="ECO:0000256" key="1">
    <source>
        <dbReference type="ARBA" id="ARBA00023015"/>
    </source>
</evidence>
<proteinExistence type="predicted"/>
<dbReference type="CDD" id="cd00090">
    <property type="entry name" value="HTH_ARSR"/>
    <property type="match status" value="1"/>
</dbReference>
<dbReference type="RefSeq" id="WP_344655872.1">
    <property type="nucleotide sequence ID" value="NZ_BAAAQM010000004.1"/>
</dbReference>
<dbReference type="SMART" id="SM00418">
    <property type="entry name" value="HTH_ARSR"/>
    <property type="match status" value="1"/>
</dbReference>
<dbReference type="Proteomes" id="UP001499854">
    <property type="component" value="Unassembled WGS sequence"/>
</dbReference>
<protein>
    <recommendedName>
        <fullName evidence="4">HTH arsR-type domain-containing protein</fullName>
    </recommendedName>
</protein>
<feature type="domain" description="HTH arsR-type" evidence="4">
    <location>
        <begin position="250"/>
        <end position="325"/>
    </location>
</feature>
<dbReference type="InterPro" id="IPR036390">
    <property type="entry name" value="WH_DNA-bd_sf"/>
</dbReference>
<dbReference type="InterPro" id="IPR051011">
    <property type="entry name" value="Metal_resp_trans_reg"/>
</dbReference>
<dbReference type="SUPFAM" id="SSF46785">
    <property type="entry name" value="Winged helix' DNA-binding domain"/>
    <property type="match status" value="1"/>
</dbReference>
<evidence type="ECO:0000259" key="4">
    <source>
        <dbReference type="SMART" id="SM00418"/>
    </source>
</evidence>
<accession>A0ABN2QS84</accession>
<evidence type="ECO:0000256" key="3">
    <source>
        <dbReference type="ARBA" id="ARBA00023163"/>
    </source>
</evidence>
<gene>
    <name evidence="5" type="ORF">GCM10009838_11640</name>
</gene>
<evidence type="ECO:0000313" key="6">
    <source>
        <dbReference type="Proteomes" id="UP001499854"/>
    </source>
</evidence>
<dbReference type="PANTHER" id="PTHR43132">
    <property type="entry name" value="ARSENICAL RESISTANCE OPERON REPRESSOR ARSR-RELATED"/>
    <property type="match status" value="1"/>
</dbReference>
<dbReference type="InterPro" id="IPR001845">
    <property type="entry name" value="HTH_ArsR_DNA-bd_dom"/>
</dbReference>
<keyword evidence="6" id="KW-1185">Reference proteome</keyword>
<keyword evidence="2" id="KW-0238">DNA-binding</keyword>
<dbReference type="Gene3D" id="1.10.10.10">
    <property type="entry name" value="Winged helix-like DNA-binding domain superfamily/Winged helix DNA-binding domain"/>
    <property type="match status" value="1"/>
</dbReference>
<reference evidence="5 6" key="1">
    <citation type="journal article" date="2019" name="Int. J. Syst. Evol. Microbiol.">
        <title>The Global Catalogue of Microorganisms (GCM) 10K type strain sequencing project: providing services to taxonomists for standard genome sequencing and annotation.</title>
        <authorList>
            <consortium name="The Broad Institute Genomics Platform"/>
            <consortium name="The Broad Institute Genome Sequencing Center for Infectious Disease"/>
            <person name="Wu L."/>
            <person name="Ma J."/>
        </authorList>
    </citation>
    <scope>NUCLEOTIDE SEQUENCE [LARGE SCALE GENOMIC DNA]</scope>
    <source>
        <strain evidence="5 6">JCM 16013</strain>
    </source>
</reference>
<evidence type="ECO:0000256" key="2">
    <source>
        <dbReference type="ARBA" id="ARBA00023125"/>
    </source>
</evidence>
<dbReference type="InterPro" id="IPR011991">
    <property type="entry name" value="ArsR-like_HTH"/>
</dbReference>
<keyword evidence="1" id="KW-0805">Transcription regulation</keyword>
<organism evidence="5 6">
    <name type="scientific">Catenulispora subtropica</name>
    <dbReference type="NCBI Taxonomy" id="450798"/>
    <lineage>
        <taxon>Bacteria</taxon>
        <taxon>Bacillati</taxon>
        <taxon>Actinomycetota</taxon>
        <taxon>Actinomycetes</taxon>
        <taxon>Catenulisporales</taxon>
        <taxon>Catenulisporaceae</taxon>
        <taxon>Catenulispora</taxon>
    </lineage>
</organism>
<evidence type="ECO:0000313" key="5">
    <source>
        <dbReference type="EMBL" id="GAA1957326.1"/>
    </source>
</evidence>
<comment type="caution">
    <text evidence="5">The sequence shown here is derived from an EMBL/GenBank/DDBJ whole genome shotgun (WGS) entry which is preliminary data.</text>
</comment>